<organism evidence="3 4">
    <name type="scientific">Halonotius terrestris</name>
    <dbReference type="NCBI Taxonomy" id="2487750"/>
    <lineage>
        <taxon>Archaea</taxon>
        <taxon>Methanobacteriati</taxon>
        <taxon>Methanobacteriota</taxon>
        <taxon>Stenosarchaea group</taxon>
        <taxon>Halobacteria</taxon>
        <taxon>Halobacteriales</taxon>
        <taxon>Haloferacaceae</taxon>
        <taxon>Halonotius</taxon>
    </lineage>
</organism>
<feature type="transmembrane region" description="Helical" evidence="1">
    <location>
        <begin position="50"/>
        <end position="73"/>
    </location>
</feature>
<gene>
    <name evidence="3" type="ORF">EGH24_07465</name>
</gene>
<feature type="transmembrane region" description="Helical" evidence="1">
    <location>
        <begin position="191"/>
        <end position="209"/>
    </location>
</feature>
<dbReference type="InterPro" id="IPR032816">
    <property type="entry name" value="VTT_dom"/>
</dbReference>
<name>A0A8J8P9H6_9EURY</name>
<sequence length="226" mass="23388">MPAARPVTAMRRRSRLAAGVLTVLSLGVVTWYVTPSVAFAWVDSVASRPFQYALLLVVAALLRPAVAWPTTALSVAVGYGYGPRGLGVAVALLVVTNLPPYWFGMRTASDGPVTAAGQEFLADAGDLRGLIGARFLPLPSDLVSVAAGATGVRLRAYLLGTAVGELPWAVLGVLAGHSLGRLRQQGLTGDVDLWLLVGMAAVGTLLLAGPCYRLLAGSETPTAIAE</sequence>
<keyword evidence="1" id="KW-0472">Membrane</keyword>
<evidence type="ECO:0000313" key="4">
    <source>
        <dbReference type="Proteomes" id="UP000705823"/>
    </source>
</evidence>
<dbReference type="Proteomes" id="UP000705823">
    <property type="component" value="Unassembled WGS sequence"/>
</dbReference>
<dbReference type="EMBL" id="RKLU01000003">
    <property type="protein sequence ID" value="TQQ80986.1"/>
    <property type="molecule type" value="Genomic_DNA"/>
</dbReference>
<evidence type="ECO:0000256" key="1">
    <source>
        <dbReference type="SAM" id="Phobius"/>
    </source>
</evidence>
<reference evidence="3" key="1">
    <citation type="submission" date="2019-02" db="EMBL/GenBank/DDBJ databases">
        <title>Halonotius sp. a new haloarchaeum isolated from saline soil.</title>
        <authorList>
            <person name="Duran-Viseras A."/>
            <person name="Sanchez-Porro C."/>
            <person name="Ventosa A."/>
        </authorList>
    </citation>
    <scope>NUCLEOTIDE SEQUENCE</scope>
    <source>
        <strain evidence="3">F15B</strain>
    </source>
</reference>
<feature type="transmembrane region" description="Helical" evidence="1">
    <location>
        <begin position="85"/>
        <end position="103"/>
    </location>
</feature>
<comment type="caution">
    <text evidence="3">The sequence shown here is derived from an EMBL/GenBank/DDBJ whole genome shotgun (WGS) entry which is preliminary data.</text>
</comment>
<protein>
    <submittedName>
        <fullName evidence="3">TVP38/TMEM64 family protein</fullName>
    </submittedName>
</protein>
<dbReference type="AlphaFoldDB" id="A0A8J8P9H6"/>
<keyword evidence="1" id="KW-0812">Transmembrane</keyword>
<evidence type="ECO:0000313" key="3">
    <source>
        <dbReference type="EMBL" id="TQQ80986.1"/>
    </source>
</evidence>
<keyword evidence="4" id="KW-1185">Reference proteome</keyword>
<keyword evidence="1" id="KW-1133">Transmembrane helix</keyword>
<accession>A0A8J8P9H6</accession>
<dbReference type="Pfam" id="PF09335">
    <property type="entry name" value="VTT_dom"/>
    <property type="match status" value="1"/>
</dbReference>
<evidence type="ECO:0000259" key="2">
    <source>
        <dbReference type="Pfam" id="PF09335"/>
    </source>
</evidence>
<feature type="transmembrane region" description="Helical" evidence="1">
    <location>
        <begin position="156"/>
        <end position="179"/>
    </location>
</feature>
<feature type="domain" description="VTT" evidence="2">
    <location>
        <begin position="69"/>
        <end position="177"/>
    </location>
</feature>
<proteinExistence type="predicted"/>